<dbReference type="InterPro" id="IPR043128">
    <property type="entry name" value="Rev_trsase/Diguanyl_cyclase"/>
</dbReference>
<keyword evidence="1" id="KW-0472">Membrane</keyword>
<dbReference type="NCBIfam" id="TIGR00254">
    <property type="entry name" value="GGDEF"/>
    <property type="match status" value="1"/>
</dbReference>
<dbReference type="GO" id="GO:0052621">
    <property type="term" value="F:diguanylate cyclase activity"/>
    <property type="evidence" value="ECO:0007669"/>
    <property type="project" value="UniProtKB-EC"/>
</dbReference>
<evidence type="ECO:0000259" key="2">
    <source>
        <dbReference type="PROSITE" id="PS50887"/>
    </source>
</evidence>
<organism evidence="3 4">
    <name type="scientific">Neobacillus driksii</name>
    <dbReference type="NCBI Taxonomy" id="3035913"/>
    <lineage>
        <taxon>Bacteria</taxon>
        <taxon>Bacillati</taxon>
        <taxon>Bacillota</taxon>
        <taxon>Bacilli</taxon>
        <taxon>Bacillales</taxon>
        <taxon>Bacillaceae</taxon>
        <taxon>Neobacillus</taxon>
    </lineage>
</organism>
<evidence type="ECO:0000313" key="4">
    <source>
        <dbReference type="Proteomes" id="UP001241748"/>
    </source>
</evidence>
<feature type="transmembrane region" description="Helical" evidence="1">
    <location>
        <begin position="15"/>
        <end position="33"/>
    </location>
</feature>
<dbReference type="SMART" id="SM00267">
    <property type="entry name" value="GGDEF"/>
    <property type="match status" value="1"/>
</dbReference>
<feature type="domain" description="GGDEF" evidence="2">
    <location>
        <begin position="218"/>
        <end position="345"/>
    </location>
</feature>
<keyword evidence="4" id="KW-1185">Reference proteome</keyword>
<protein>
    <submittedName>
        <fullName evidence="3">GGDEF domain-containing protein</fullName>
        <ecNumber evidence="3">2.7.7.65</ecNumber>
    </submittedName>
</protein>
<name>A0ABV4YXZ8_9BACI</name>
<feature type="transmembrane region" description="Helical" evidence="1">
    <location>
        <begin position="100"/>
        <end position="118"/>
    </location>
</feature>
<evidence type="ECO:0000313" key="3">
    <source>
        <dbReference type="EMBL" id="MFB3169627.1"/>
    </source>
</evidence>
<proteinExistence type="predicted"/>
<keyword evidence="3" id="KW-0548">Nucleotidyltransferase</keyword>
<feature type="transmembrane region" description="Helical" evidence="1">
    <location>
        <begin position="45"/>
        <end position="62"/>
    </location>
</feature>
<keyword evidence="1" id="KW-1133">Transmembrane helix</keyword>
<keyword evidence="1" id="KW-0812">Transmembrane</keyword>
<dbReference type="SUPFAM" id="SSF55073">
    <property type="entry name" value="Nucleotide cyclase"/>
    <property type="match status" value="1"/>
</dbReference>
<dbReference type="PANTHER" id="PTHR45138">
    <property type="entry name" value="REGULATORY COMPONENTS OF SENSORY TRANSDUCTION SYSTEM"/>
    <property type="match status" value="1"/>
</dbReference>
<dbReference type="CDD" id="cd01949">
    <property type="entry name" value="GGDEF"/>
    <property type="match status" value="1"/>
</dbReference>
<dbReference type="InterPro" id="IPR050469">
    <property type="entry name" value="Diguanylate_Cyclase"/>
</dbReference>
<feature type="transmembrane region" description="Helical" evidence="1">
    <location>
        <begin position="157"/>
        <end position="175"/>
    </location>
</feature>
<evidence type="ECO:0000256" key="1">
    <source>
        <dbReference type="SAM" id="Phobius"/>
    </source>
</evidence>
<dbReference type="PANTHER" id="PTHR45138:SF9">
    <property type="entry name" value="DIGUANYLATE CYCLASE DGCM-RELATED"/>
    <property type="match status" value="1"/>
</dbReference>
<reference evidence="3 4" key="1">
    <citation type="submission" date="2024-05" db="EMBL/GenBank/DDBJ databases">
        <authorList>
            <person name="Venkateswaran K."/>
        </authorList>
    </citation>
    <scope>NUCLEOTIDE SEQUENCE [LARGE SCALE GENOMIC DNA]</scope>
    <source>
        <strain evidence="3 4">179-C4-2-HS</strain>
    </source>
</reference>
<dbReference type="Gene3D" id="3.30.70.270">
    <property type="match status" value="1"/>
</dbReference>
<dbReference type="RefSeq" id="WP_306077102.1">
    <property type="nucleotide sequence ID" value="NZ_JAROBZ020000001.1"/>
</dbReference>
<dbReference type="PROSITE" id="PS50887">
    <property type="entry name" value="GGDEF"/>
    <property type="match status" value="1"/>
</dbReference>
<dbReference type="InterPro" id="IPR029787">
    <property type="entry name" value="Nucleotide_cyclase"/>
</dbReference>
<accession>A0ABV4YXZ8</accession>
<comment type="caution">
    <text evidence="3">The sequence shown here is derived from an EMBL/GenBank/DDBJ whole genome shotgun (WGS) entry which is preliminary data.</text>
</comment>
<dbReference type="InterPro" id="IPR000160">
    <property type="entry name" value="GGDEF_dom"/>
</dbReference>
<dbReference type="Pfam" id="PF00990">
    <property type="entry name" value="GGDEF"/>
    <property type="match status" value="1"/>
</dbReference>
<dbReference type="EMBL" id="JAROBZ020000001">
    <property type="protein sequence ID" value="MFB3169627.1"/>
    <property type="molecule type" value="Genomic_DNA"/>
</dbReference>
<dbReference type="Proteomes" id="UP001241748">
    <property type="component" value="Unassembled WGS sequence"/>
</dbReference>
<dbReference type="EC" id="2.7.7.65" evidence="3"/>
<feature type="transmembrane region" description="Helical" evidence="1">
    <location>
        <begin position="125"/>
        <end position="145"/>
    </location>
</feature>
<sequence length="345" mass="40147">MVKRFESLNELKIRIYLWVIPCIVISLISNTLLQNVEGVTKFDFTINNILSIWFIISWFFLYKRIFIQFMEYSNLALVSYYHVTTFFDAVRNYMVVDGGSLGDFIIWMPIITLFFFLTLGTKRGLYYSIVIFLATFVIGIVYLHLLSSESIDSLGQFYFANLVYIIVLYYAQHVFKTYADLEMFKKHAYYDSLTRIANRLLIDEWLEKKLKAFEDKKESFSIIFFDIDHFKLVNDNYGHKIGDEVLVELAKLIQHHLTNREFFGRWGGEEFIVISSTSGGDTVKLAEKLREVVANHDFKRAGNLTASFGVTQSRPGDSIDSLLNRADKGLYQCKNCGRNQVSYIK</sequence>
<gene>
    <name evidence="3" type="ORF">P5G62_021180</name>
</gene>
<keyword evidence="3" id="KW-0808">Transferase</keyword>